<dbReference type="EMBL" id="JAMKFB020000023">
    <property type="protein sequence ID" value="KAL0158665.1"/>
    <property type="molecule type" value="Genomic_DNA"/>
</dbReference>
<evidence type="ECO:0000313" key="1">
    <source>
        <dbReference type="EMBL" id="KAL0158665.1"/>
    </source>
</evidence>
<reference evidence="1 2" key="1">
    <citation type="submission" date="2024-05" db="EMBL/GenBank/DDBJ databases">
        <title>Genome sequencing and assembly of Indian major carp, Cirrhinus mrigala (Hamilton, 1822).</title>
        <authorList>
            <person name="Mohindra V."/>
            <person name="Chowdhury L.M."/>
            <person name="Lal K."/>
            <person name="Jena J.K."/>
        </authorList>
    </citation>
    <scope>NUCLEOTIDE SEQUENCE [LARGE SCALE GENOMIC DNA]</scope>
    <source>
        <strain evidence="1">CM1030</strain>
        <tissue evidence="1">Blood</tissue>
    </source>
</reference>
<name>A0ABD0NAS4_CIRMR</name>
<sequence length="52" mass="5604">MWPWPVDFTLQTPALPSRASPMLRSGCLALRGPFSASVAWSTSAQSKTISLP</sequence>
<keyword evidence="2" id="KW-1185">Reference proteome</keyword>
<proteinExistence type="predicted"/>
<gene>
    <name evidence="1" type="ORF">M9458_046741</name>
</gene>
<accession>A0ABD0NAS4</accession>
<protein>
    <submittedName>
        <fullName evidence="1">Uncharacterized protein</fullName>
    </submittedName>
</protein>
<comment type="caution">
    <text evidence="1">The sequence shown here is derived from an EMBL/GenBank/DDBJ whole genome shotgun (WGS) entry which is preliminary data.</text>
</comment>
<dbReference type="Proteomes" id="UP001529510">
    <property type="component" value="Unassembled WGS sequence"/>
</dbReference>
<evidence type="ECO:0000313" key="2">
    <source>
        <dbReference type="Proteomes" id="UP001529510"/>
    </source>
</evidence>
<feature type="non-terminal residue" evidence="1">
    <location>
        <position position="52"/>
    </location>
</feature>
<organism evidence="1 2">
    <name type="scientific">Cirrhinus mrigala</name>
    <name type="common">Mrigala</name>
    <dbReference type="NCBI Taxonomy" id="683832"/>
    <lineage>
        <taxon>Eukaryota</taxon>
        <taxon>Metazoa</taxon>
        <taxon>Chordata</taxon>
        <taxon>Craniata</taxon>
        <taxon>Vertebrata</taxon>
        <taxon>Euteleostomi</taxon>
        <taxon>Actinopterygii</taxon>
        <taxon>Neopterygii</taxon>
        <taxon>Teleostei</taxon>
        <taxon>Ostariophysi</taxon>
        <taxon>Cypriniformes</taxon>
        <taxon>Cyprinidae</taxon>
        <taxon>Labeoninae</taxon>
        <taxon>Labeonini</taxon>
        <taxon>Cirrhinus</taxon>
    </lineage>
</organism>
<dbReference type="AlphaFoldDB" id="A0ABD0NAS4"/>